<sequence>MTTLKLGTRLNARSWEEALGRLPPRYSAANYDDRGLLGERLVIDLRQVGFADFVTLGHLLLLVHLASDAGADCSVLLPDTKGVTGEAPSDSEAAMRRIRRYNCHRYLDQAGVVEALGPIASDRPAADDGEPADSVEGDRHRSLLRPDPPHRARRILPYRWIPVEDTQEESLTSTTAELERNWRELGLSAEMAAAVTRGVMHELLENVAEHTQAREILLGGVIVDPETYGVRHEDFDSALEPLTRHAYGEENDLVRFVVANAGPGIAWGEDAACQSFDRPVGATDKSARGLWKASRVVRAHEGSLLISSGGQVVSRVCDSAAVLDATRPIQAVLPGTLVECALLTSPRRSVIEDSGELITPPRRDAGKGRSAATRGRSPRCLAAGLRSHDGLKVADLDRIRHELARPARKAVDLVVTIDADADATHDVEIGLAISLVAEAAAGAGDRCVSLAFASANRALMAVAIEHINARYDVRDTPPPAPMLVIAPNNRHYWVGGTVAQRRVLARLSRAEEPVPLAATATWPPEQIAALTELRESTALLQSVTGAEQDAVTLRTLPQDAVTALAGWARDRIKLAIDKPRADQKQPDVWTGPFLTPSLRVTSRWCDLDAMLSRLDIQAVAGMALVALVEDTLRTLEVREEPVIRALKYTPEGVLRIFTAALAGRYRDRAPGEGTREVGRRGPELVLLLVDAISSGATVGRELLDVSASEPGRVVVATIVDTRPEAERAKSADHLDLPSGRVPLVKLATVSVEAEDDSDARLVDPVLRRPEDPGRPVPRYLNEQKKYVDAMKRNSAARLGHIERPADRHYTAYVDPTLLFREEEWSRTVLADLTTEIEKRHRRPDLAGTTVGILYPAATADDLREAATLLRKALCNVGLDLPEGPVAVPRAAHATNWQLSGSVVFPAVRHAVILDSGASTGRTVQQLVGLAADMGVSMITVVLLLNGMSDSDAVNLQRITTVHRSTGQPPSGRAEVEIIYVARTAMSRVPSGHCTVCALRDSYEAAALHTPLQDSLAKHRSWLVSMLTPRAKQELFEEQAVDLFGATVTQAECVEYLSWRLRLREADLNTKRRQDVAKRLRSGTMERPVRDSLLRLLVAESQWLDSEPLSFPEYRAIIADLAVGMLTGDQALLVEQRLRIQAVILLVRIAPDRFAQELGAILRKNQRQGVVVSQMLLETLLLISRVGAPGPHERRAVVGQIVQSLDSLQDHLRQDPTEQLFLRLPLVRYVTSYAMRSQQTPPTDVQSAWAALRDEFKAAGHDYANRAWMVRSDIEFAEAGDDVTDLGGIRDGWSSCANFLLDRILPNLRPLRQILLSRAVRGDIPGELGVRWEQTVQAEGDKLVDDTTVRIDDYVEWLRRSGRTDAVLARTLFADLEWWSRFALDDDGILPSLIHRAPVDALEVVRRRFAGDDIELDDSRLSDAAPEGFQAFCTDRLLNDIVSHILMNAQRTHRIEGIPQRILVELDLTATSQLIITVFNDASTRESVGNRSGLDAVGHRLERFGGEIYEVEPKEDWTFAVAIRLEKWRAES</sequence>
<comment type="caution">
    <text evidence="2">The sequence shown here is derived from an EMBL/GenBank/DDBJ whole genome shotgun (WGS) entry which is preliminary data.</text>
</comment>
<dbReference type="Gene3D" id="3.30.565.10">
    <property type="entry name" value="Histidine kinase-like ATPase, C-terminal domain"/>
    <property type="match status" value="1"/>
</dbReference>
<dbReference type="Gene3D" id="3.40.50.2020">
    <property type="match status" value="1"/>
</dbReference>
<dbReference type="RefSeq" id="WP_158319518.1">
    <property type="nucleotide sequence ID" value="NZ_BONA01000098.1"/>
</dbReference>
<dbReference type="Proteomes" id="UP000245697">
    <property type="component" value="Unassembled WGS sequence"/>
</dbReference>
<proteinExistence type="predicted"/>
<reference evidence="2 3" key="1">
    <citation type="submission" date="2018-05" db="EMBL/GenBank/DDBJ databases">
        <title>Genomic Encyclopedia of Archaeal and Bacterial Type Strains, Phase II (KMG-II): from individual species to whole genera.</title>
        <authorList>
            <person name="Goeker M."/>
        </authorList>
    </citation>
    <scope>NUCLEOTIDE SEQUENCE [LARGE SCALE GENOMIC DNA]</scope>
    <source>
        <strain evidence="2 3">DSM 45184</strain>
    </source>
</reference>
<gene>
    <name evidence="2" type="ORF">BC793_13023</name>
</gene>
<dbReference type="OrthoDB" id="3272752at2"/>
<dbReference type="EMBL" id="QGGR01000030">
    <property type="protein sequence ID" value="PWK32413.1"/>
    <property type="molecule type" value="Genomic_DNA"/>
</dbReference>
<organism evidence="2 3">
    <name type="scientific">Actinoplanes xinjiangensis</name>
    <dbReference type="NCBI Taxonomy" id="512350"/>
    <lineage>
        <taxon>Bacteria</taxon>
        <taxon>Bacillati</taxon>
        <taxon>Actinomycetota</taxon>
        <taxon>Actinomycetes</taxon>
        <taxon>Micromonosporales</taxon>
        <taxon>Micromonosporaceae</taxon>
        <taxon>Actinoplanes</taxon>
    </lineage>
</organism>
<dbReference type="InterPro" id="IPR036890">
    <property type="entry name" value="HATPase_C_sf"/>
</dbReference>
<name>A0A316EM76_9ACTN</name>
<keyword evidence="3" id="KW-1185">Reference proteome</keyword>
<feature type="region of interest" description="Disordered" evidence="1">
    <location>
        <begin position="120"/>
        <end position="148"/>
    </location>
</feature>
<accession>A0A316EM76</accession>
<protein>
    <submittedName>
        <fullName evidence="2">Uncharacterized protein</fullName>
    </submittedName>
</protein>
<evidence type="ECO:0000256" key="1">
    <source>
        <dbReference type="SAM" id="MobiDB-lite"/>
    </source>
</evidence>
<evidence type="ECO:0000313" key="2">
    <source>
        <dbReference type="EMBL" id="PWK32413.1"/>
    </source>
</evidence>
<dbReference type="InterPro" id="IPR029057">
    <property type="entry name" value="PRTase-like"/>
</dbReference>
<evidence type="ECO:0000313" key="3">
    <source>
        <dbReference type="Proteomes" id="UP000245697"/>
    </source>
</evidence>